<reference evidence="3" key="1">
    <citation type="journal article" date="2019" name="Int. J. Syst. Evol. Microbiol.">
        <title>The Global Catalogue of Microorganisms (GCM) 10K type strain sequencing project: providing services to taxonomists for standard genome sequencing and annotation.</title>
        <authorList>
            <consortium name="The Broad Institute Genomics Platform"/>
            <consortium name="The Broad Institute Genome Sequencing Center for Infectious Disease"/>
            <person name="Wu L."/>
            <person name="Ma J."/>
        </authorList>
    </citation>
    <scope>NUCLEOTIDE SEQUENCE [LARGE SCALE GENOMIC DNA]</scope>
    <source>
        <strain evidence="3">DFY28</strain>
    </source>
</reference>
<gene>
    <name evidence="2" type="ORF">ACFSC0_20625</name>
</gene>
<feature type="transmembrane region" description="Helical" evidence="1">
    <location>
        <begin position="14"/>
        <end position="34"/>
    </location>
</feature>
<keyword evidence="1" id="KW-0472">Membrane</keyword>
<dbReference type="Proteomes" id="UP001597237">
    <property type="component" value="Unassembled WGS sequence"/>
</dbReference>
<comment type="caution">
    <text evidence="2">The sequence shown here is derived from an EMBL/GenBank/DDBJ whole genome shotgun (WGS) entry which is preliminary data.</text>
</comment>
<evidence type="ECO:0000313" key="3">
    <source>
        <dbReference type="Proteomes" id="UP001597237"/>
    </source>
</evidence>
<evidence type="ECO:0000313" key="2">
    <source>
        <dbReference type="EMBL" id="MFD1785810.1"/>
    </source>
</evidence>
<organism evidence="2 3">
    <name type="scientific">Phenylobacterium terrae</name>
    <dbReference type="NCBI Taxonomy" id="2665495"/>
    <lineage>
        <taxon>Bacteria</taxon>
        <taxon>Pseudomonadati</taxon>
        <taxon>Pseudomonadota</taxon>
        <taxon>Alphaproteobacteria</taxon>
        <taxon>Caulobacterales</taxon>
        <taxon>Caulobacteraceae</taxon>
        <taxon>Phenylobacterium</taxon>
    </lineage>
</organism>
<keyword evidence="1" id="KW-0812">Transmembrane</keyword>
<protein>
    <submittedName>
        <fullName evidence="2">Uncharacterized protein</fullName>
    </submittedName>
</protein>
<feature type="transmembrane region" description="Helical" evidence="1">
    <location>
        <begin position="80"/>
        <end position="98"/>
    </location>
</feature>
<dbReference type="EMBL" id="JBHUEY010000012">
    <property type="protein sequence ID" value="MFD1785810.1"/>
    <property type="molecule type" value="Genomic_DNA"/>
</dbReference>
<proteinExistence type="predicted"/>
<keyword evidence="1" id="KW-1133">Transmembrane helix</keyword>
<sequence length="131" mass="15338">MARKSAILERWRHIAAYTYLFICVFDFVGMPVFYEVVHERPTNAALVDLVSRMPPDAQVPVLQLLRDERRWEPLTLGENGLFHVAFGTILGAAAFTRGRERIARLRRRDPDEFESFESFEPDSYSRNRDLY</sequence>
<evidence type="ECO:0000256" key="1">
    <source>
        <dbReference type="SAM" id="Phobius"/>
    </source>
</evidence>
<dbReference type="RefSeq" id="WP_377283389.1">
    <property type="nucleotide sequence ID" value="NZ_JBHRSI010000009.1"/>
</dbReference>
<name>A0ABW4NAP6_9CAUL</name>
<accession>A0ABW4NAP6</accession>
<keyword evidence="3" id="KW-1185">Reference proteome</keyword>